<feature type="compositionally biased region" description="Pro residues" evidence="1">
    <location>
        <begin position="506"/>
        <end position="518"/>
    </location>
</feature>
<accession>A0A0R3UQJ2</accession>
<evidence type="ECO:0000313" key="4">
    <source>
        <dbReference type="Proteomes" id="UP000267029"/>
    </source>
</evidence>
<feature type="compositionally biased region" description="Polar residues" evidence="1">
    <location>
        <begin position="417"/>
        <end position="428"/>
    </location>
</feature>
<dbReference type="STRING" id="53468.A0A0R3UQJ2"/>
<feature type="compositionally biased region" description="Basic and acidic residues" evidence="1">
    <location>
        <begin position="262"/>
        <end position="277"/>
    </location>
</feature>
<feature type="compositionally biased region" description="Acidic residues" evidence="1">
    <location>
        <begin position="301"/>
        <end position="312"/>
    </location>
</feature>
<protein>
    <submittedName>
        <fullName evidence="5">RRM domain-containing protein</fullName>
    </submittedName>
</protein>
<feature type="compositionally biased region" description="Polar residues" evidence="1">
    <location>
        <begin position="122"/>
        <end position="137"/>
    </location>
</feature>
<evidence type="ECO:0000313" key="3">
    <source>
        <dbReference type="EMBL" id="VDD84145.1"/>
    </source>
</evidence>
<feature type="compositionally biased region" description="Polar residues" evidence="1">
    <location>
        <begin position="349"/>
        <end position="365"/>
    </location>
</feature>
<name>A0A0R3UQJ2_MESCO</name>
<feature type="compositionally biased region" description="Basic and acidic residues" evidence="1">
    <location>
        <begin position="234"/>
        <end position="252"/>
    </location>
</feature>
<feature type="compositionally biased region" description="Low complexity" evidence="1">
    <location>
        <begin position="59"/>
        <end position="74"/>
    </location>
</feature>
<feature type="compositionally biased region" description="Polar residues" evidence="1">
    <location>
        <begin position="48"/>
        <end position="58"/>
    </location>
</feature>
<feature type="compositionally biased region" description="Basic and acidic residues" evidence="1">
    <location>
        <begin position="139"/>
        <end position="165"/>
    </location>
</feature>
<dbReference type="EMBL" id="UXSR01006027">
    <property type="protein sequence ID" value="VDD84145.1"/>
    <property type="molecule type" value="Genomic_DNA"/>
</dbReference>
<feature type="compositionally biased region" description="Basic residues" evidence="1">
    <location>
        <begin position="170"/>
        <end position="233"/>
    </location>
</feature>
<dbReference type="InterPro" id="IPR057031">
    <property type="entry name" value="SFR19-like_C"/>
</dbReference>
<feature type="compositionally biased region" description="Polar residues" evidence="1">
    <location>
        <begin position="313"/>
        <end position="323"/>
    </location>
</feature>
<feature type="region of interest" description="Disordered" evidence="1">
    <location>
        <begin position="117"/>
        <end position="374"/>
    </location>
</feature>
<sequence>MDVYSPSHPTDQDADGDIPSGSFIDADVVEGHGQEESPISISEKSKLTSRVSKFSNEDPSLAPKSPCLSPSLSDSSVLPAEVLHVVLSPGLASSDKSLESSVAGAASHHGTYDKLAEDKLNDTCNPSQSSAKISSTEDVGERKEASLRTECKKIEKDRSYRDRSPVSHKVSSRHAASRSSRPRSRSPRRRRSSKSLEKRARRRSSSHSRSRYSHSRRRSRSRSRDRRRRRSRSASRDRRDRRGRDSCKEYRTRSRSRSRQNKCPETDSYRSRKDKPGPDTAPVPVSLPLPNIPQPPPLPESVDEQYDMDETSTPDISEGQQPSRPFVQGLNEGVAFVFRNRPPPPPPLSSASNLNWQQQCHSQSPLGHASHSGHAQLAPVPLVQEAFHQQSQSGSYVNNFQSHRINTPGIRELPPNLMQQRPSFNPTHLNRFPGPPPQLIALNGMINPLLPFGGLLGQPPPPPPPPPSLSNLSYTAPPPPPFIQQIHPASGLPFQQQSHGKDPPRHPLPSPPPPPPPTSSNLLETIMSKAGLPTDGIVGLGGATTRDTTTATTIPLPAEDKSPMKHLNKLLNTAANTLLTHLNLSGGHTSSPPPPPPPLPLPPMATNKTDPLMSPSKPCVPPLPNIVGGKHCNEVPNGNGNLPLEPKRHKPRLEYNVQEMLAKRKRSEFSSTREWQERIALEVRSFIKPFYAAGKVSREDCRTILRKSVNKISRSRCTSINTKKIGEFVKLYLRRYYKYRKWQARQQQLQSSGPESKGPTVQ</sequence>
<feature type="region of interest" description="Disordered" evidence="1">
    <location>
        <begin position="453"/>
        <end position="522"/>
    </location>
</feature>
<dbReference type="Proteomes" id="UP000267029">
    <property type="component" value="Unassembled WGS sequence"/>
</dbReference>
<dbReference type="OrthoDB" id="6277604at2759"/>
<feature type="compositionally biased region" description="Pro residues" evidence="1">
    <location>
        <begin position="279"/>
        <end position="299"/>
    </location>
</feature>
<organism evidence="5">
    <name type="scientific">Mesocestoides corti</name>
    <name type="common">Flatworm</name>
    <dbReference type="NCBI Taxonomy" id="53468"/>
    <lineage>
        <taxon>Eukaryota</taxon>
        <taxon>Metazoa</taxon>
        <taxon>Spiralia</taxon>
        <taxon>Lophotrochozoa</taxon>
        <taxon>Platyhelminthes</taxon>
        <taxon>Cestoda</taxon>
        <taxon>Eucestoda</taxon>
        <taxon>Cyclophyllidea</taxon>
        <taxon>Mesocestoididae</taxon>
        <taxon>Mesocestoides</taxon>
    </lineage>
</organism>
<feature type="region of interest" description="Disordered" evidence="1">
    <location>
        <begin position="406"/>
        <end position="436"/>
    </location>
</feature>
<reference evidence="3 4" key="1">
    <citation type="submission" date="2018-10" db="EMBL/GenBank/DDBJ databases">
        <authorList>
            <consortium name="Pathogen Informatics"/>
        </authorList>
    </citation>
    <scope>NUCLEOTIDE SEQUENCE [LARGE SCALE GENOMIC DNA]</scope>
</reference>
<dbReference type="AlphaFoldDB" id="A0A0R3UQJ2"/>
<gene>
    <name evidence="3" type="ORF">MCOS_LOCUS10148</name>
</gene>
<dbReference type="WBParaSite" id="MCU_011437-RA">
    <property type="protein sequence ID" value="MCU_011437-RA"/>
    <property type="gene ID" value="MCU_011437"/>
</dbReference>
<proteinExistence type="predicted"/>
<feature type="compositionally biased region" description="Pro residues" evidence="1">
    <location>
        <begin position="458"/>
        <end position="468"/>
    </location>
</feature>
<evidence type="ECO:0000313" key="5">
    <source>
        <dbReference type="WBParaSite" id="MCU_011437-RA"/>
    </source>
</evidence>
<dbReference type="Pfam" id="PF23030">
    <property type="entry name" value="SCAF11-like_C"/>
    <property type="match status" value="1"/>
</dbReference>
<evidence type="ECO:0000259" key="2">
    <source>
        <dbReference type="Pfam" id="PF23030"/>
    </source>
</evidence>
<feature type="compositionally biased region" description="Pro residues" evidence="1">
    <location>
        <begin position="591"/>
        <end position="603"/>
    </location>
</feature>
<feature type="domain" description="SFR19-like C-terminal" evidence="2">
    <location>
        <begin position="663"/>
        <end position="747"/>
    </location>
</feature>
<feature type="region of interest" description="Disordered" evidence="1">
    <location>
        <begin position="582"/>
        <end position="605"/>
    </location>
</feature>
<keyword evidence="4" id="KW-1185">Reference proteome</keyword>
<evidence type="ECO:0000256" key="1">
    <source>
        <dbReference type="SAM" id="MobiDB-lite"/>
    </source>
</evidence>
<feature type="region of interest" description="Disordered" evidence="1">
    <location>
        <begin position="1"/>
        <end position="74"/>
    </location>
</feature>
<reference evidence="5" key="2">
    <citation type="submission" date="2019-11" db="UniProtKB">
        <authorList>
            <consortium name="WormBaseParasite"/>
        </authorList>
    </citation>
    <scope>IDENTIFICATION</scope>
</reference>